<evidence type="ECO:0000259" key="3">
    <source>
        <dbReference type="Pfam" id="PF21771"/>
    </source>
</evidence>
<accession>A0A067R4H8</accession>
<organism evidence="4 5">
    <name type="scientific">Zootermopsis nevadensis</name>
    <name type="common">Dampwood termite</name>
    <dbReference type="NCBI Taxonomy" id="136037"/>
    <lineage>
        <taxon>Eukaryota</taxon>
        <taxon>Metazoa</taxon>
        <taxon>Ecdysozoa</taxon>
        <taxon>Arthropoda</taxon>
        <taxon>Hexapoda</taxon>
        <taxon>Insecta</taxon>
        <taxon>Pterygota</taxon>
        <taxon>Neoptera</taxon>
        <taxon>Polyneoptera</taxon>
        <taxon>Dictyoptera</taxon>
        <taxon>Blattodea</taxon>
        <taxon>Blattoidea</taxon>
        <taxon>Termitoidae</taxon>
        <taxon>Termopsidae</taxon>
        <taxon>Zootermopsis</taxon>
    </lineage>
</organism>
<dbReference type="PANTHER" id="PTHR32083">
    <property type="entry name" value="CILIA AND FLAGELLA-ASSOCIATED PROTEIN 58-RELATED"/>
    <property type="match status" value="1"/>
</dbReference>
<feature type="coiled-coil region" evidence="2">
    <location>
        <begin position="620"/>
        <end position="678"/>
    </location>
</feature>
<protein>
    <submittedName>
        <fullName evidence="4">Coiled-coil domain-containing protein 147</fullName>
    </submittedName>
</protein>
<dbReference type="InParanoid" id="A0A067R4H8"/>
<proteinExistence type="predicted"/>
<dbReference type="AlphaFoldDB" id="A0A067R4H8"/>
<evidence type="ECO:0000313" key="4">
    <source>
        <dbReference type="EMBL" id="KDR17969.1"/>
    </source>
</evidence>
<name>A0A067R4H8_ZOONE</name>
<keyword evidence="5" id="KW-1185">Reference proteome</keyword>
<sequence>VLAQMDEKEGVETFAQEYIQIFKAFYKAHAHEEELMKENETLQAQAETNTAKTAVAERLAAASKETIDQLKCEIQQAWKMVDSAHAREENSLEVIENLRLQISQLITEMEQRVQLGLDQSEESGSAMKDRDNFLKERECLMDEIVILKEQLSGALNVQEDLERKNSAADLRCSELTQELENQRNEINKELHIKKHLEEELKVLLKSLDEKSTQVTSLKHQLGQAQHDVGKLETNVKDLKALNERLQRNFESLSNRLAKMQVDFELQAESLEKLKNENSTKTHELKMQGEEVTRLHSEVSKVGNMHEQCVKKLTHSENQRGSLEQEKEKLKGVIGQLEKDLGTAKKQMENNRKTCDDLQKDREILNKNIQKAARGTFEQQKLLKEQEEIRRGLEKEIDNLNLETNKQRKMIDSLEKERDRYIFQSQELNQKLQDTLDKVKLNEKAIFDHKKKISEADTKFKIQENLFEAVQNDRNTFRKMLLEAQDEISELTQKLKVMSYLTEQLKEDITTKERQLMKEEHALQKSEKERENQKIEVRKLKDELHDSKEQITALNLEERKLHKLIQDTDEERKKQKKVMDQIIHEQHILGTELVKRNHELSLLYEKINILQNTLHKGEVHYDQRLEDIRLLKLEIKRLREEKNLLSKRVTSMTDMRQEIFHLERELTREKLKCHALEEELQSPLNIHHWRKLEGSDPSTYKLIQKSQLLQKRLLVQTQTAIKQEAQLQESEHLYLNLCEVLACQSGPRVAIRLQETQHILKDRERKMKCLVSELNMYKAQVSEYKFDLEKVNKELQDVKKKYFTQ</sequence>
<feature type="domain" description="Cilia- and flagella-associated protein 58 central coiled coil" evidence="3">
    <location>
        <begin position="343"/>
        <end position="645"/>
    </location>
</feature>
<evidence type="ECO:0000313" key="5">
    <source>
        <dbReference type="Proteomes" id="UP000027135"/>
    </source>
</evidence>
<dbReference type="PANTHER" id="PTHR32083:SF0">
    <property type="entry name" value="CILIA AND FLAGELLA-ASSOCIATED PROTEIN 58"/>
    <property type="match status" value="1"/>
</dbReference>
<keyword evidence="1 2" id="KW-0175">Coiled coil</keyword>
<dbReference type="Proteomes" id="UP000027135">
    <property type="component" value="Unassembled WGS sequence"/>
</dbReference>
<dbReference type="GO" id="GO:0005856">
    <property type="term" value="C:cytoskeleton"/>
    <property type="evidence" value="ECO:0007669"/>
    <property type="project" value="TreeGrafter"/>
</dbReference>
<dbReference type="EMBL" id="KK852710">
    <property type="protein sequence ID" value="KDR17969.1"/>
    <property type="molecule type" value="Genomic_DNA"/>
</dbReference>
<gene>
    <name evidence="4" type="ORF">L798_08073</name>
</gene>
<feature type="non-terminal residue" evidence="4">
    <location>
        <position position="804"/>
    </location>
</feature>
<dbReference type="eggNOG" id="ENOG502QPV7">
    <property type="taxonomic scope" value="Eukaryota"/>
</dbReference>
<reference evidence="4 5" key="1">
    <citation type="journal article" date="2014" name="Nat. Commun.">
        <title>Molecular traces of alternative social organization in a termite genome.</title>
        <authorList>
            <person name="Terrapon N."/>
            <person name="Li C."/>
            <person name="Robertson H.M."/>
            <person name="Ji L."/>
            <person name="Meng X."/>
            <person name="Booth W."/>
            <person name="Chen Z."/>
            <person name="Childers C.P."/>
            <person name="Glastad K.M."/>
            <person name="Gokhale K."/>
            <person name="Gowin J."/>
            <person name="Gronenberg W."/>
            <person name="Hermansen R.A."/>
            <person name="Hu H."/>
            <person name="Hunt B.G."/>
            <person name="Huylmans A.K."/>
            <person name="Khalil S.M."/>
            <person name="Mitchell R.D."/>
            <person name="Munoz-Torres M.C."/>
            <person name="Mustard J.A."/>
            <person name="Pan H."/>
            <person name="Reese J.T."/>
            <person name="Scharf M.E."/>
            <person name="Sun F."/>
            <person name="Vogel H."/>
            <person name="Xiao J."/>
            <person name="Yang W."/>
            <person name="Yang Z."/>
            <person name="Yang Z."/>
            <person name="Zhou J."/>
            <person name="Zhu J."/>
            <person name="Brent C.S."/>
            <person name="Elsik C.G."/>
            <person name="Goodisman M.A."/>
            <person name="Liberles D.A."/>
            <person name="Roe R.M."/>
            <person name="Vargo E.L."/>
            <person name="Vilcinskas A."/>
            <person name="Wang J."/>
            <person name="Bornberg-Bauer E."/>
            <person name="Korb J."/>
            <person name="Zhang G."/>
            <person name="Liebig J."/>
        </authorList>
    </citation>
    <scope>NUCLEOTIDE SEQUENCE [LARGE SCALE GENOMIC DNA]</scope>
    <source>
        <tissue evidence="4">Whole organism</tissue>
    </source>
</reference>
<dbReference type="InterPro" id="IPR049270">
    <property type="entry name" value="CFAP58_CC"/>
</dbReference>
<evidence type="ECO:0000256" key="2">
    <source>
        <dbReference type="SAM" id="Coils"/>
    </source>
</evidence>
<dbReference type="OMA" id="CQDDMRL"/>
<feature type="coiled-coil region" evidence="2">
    <location>
        <begin position="759"/>
        <end position="800"/>
    </location>
</feature>
<dbReference type="STRING" id="136037.A0A067R4H8"/>
<dbReference type="Pfam" id="PF21771">
    <property type="entry name" value="CFAP58_CC"/>
    <property type="match status" value="1"/>
</dbReference>
<feature type="non-terminal residue" evidence="4">
    <location>
        <position position="1"/>
    </location>
</feature>
<dbReference type="FunCoup" id="A0A067R4H8">
    <property type="interactions" value="1"/>
</dbReference>
<feature type="coiled-coil region" evidence="2">
    <location>
        <begin position="473"/>
        <end position="556"/>
    </location>
</feature>
<evidence type="ECO:0000256" key="1">
    <source>
        <dbReference type="ARBA" id="ARBA00023054"/>
    </source>
</evidence>
<feature type="coiled-coil region" evidence="2">
    <location>
        <begin position="130"/>
        <end position="430"/>
    </location>
</feature>
<dbReference type="Gene3D" id="1.10.287.1490">
    <property type="match status" value="1"/>
</dbReference>